<evidence type="ECO:0000313" key="2">
    <source>
        <dbReference type="Proteomes" id="UP000198310"/>
    </source>
</evidence>
<accession>A0A239A8G7</accession>
<name>A0A239A8G7_9BACT</name>
<reference evidence="2" key="1">
    <citation type="submission" date="2017-06" db="EMBL/GenBank/DDBJ databases">
        <authorList>
            <person name="Varghese N."/>
            <person name="Submissions S."/>
        </authorList>
    </citation>
    <scope>NUCLEOTIDE SEQUENCE [LARGE SCALE GENOMIC DNA]</scope>
    <source>
        <strain evidence="2">DSM 28041</strain>
    </source>
</reference>
<dbReference type="RefSeq" id="WP_089333879.1">
    <property type="nucleotide sequence ID" value="NZ_FZNS01000011.1"/>
</dbReference>
<organism evidence="1 2">
    <name type="scientific">Hymenobacter mucosus</name>
    <dbReference type="NCBI Taxonomy" id="1411120"/>
    <lineage>
        <taxon>Bacteria</taxon>
        <taxon>Pseudomonadati</taxon>
        <taxon>Bacteroidota</taxon>
        <taxon>Cytophagia</taxon>
        <taxon>Cytophagales</taxon>
        <taxon>Hymenobacteraceae</taxon>
        <taxon>Hymenobacter</taxon>
    </lineage>
</organism>
<evidence type="ECO:0000313" key="1">
    <source>
        <dbReference type="EMBL" id="SNR91611.1"/>
    </source>
</evidence>
<dbReference type="Proteomes" id="UP000198310">
    <property type="component" value="Unassembled WGS sequence"/>
</dbReference>
<protein>
    <submittedName>
        <fullName evidence="1">Uncharacterized protein</fullName>
    </submittedName>
</protein>
<proteinExistence type="predicted"/>
<dbReference type="AlphaFoldDB" id="A0A239A8G7"/>
<dbReference type="EMBL" id="FZNS01000011">
    <property type="protein sequence ID" value="SNR91611.1"/>
    <property type="molecule type" value="Genomic_DNA"/>
</dbReference>
<gene>
    <name evidence="1" type="ORF">SAMN06269173_11142</name>
</gene>
<sequence length="86" mass="9419">MLITTSQAHYAQYEAYEAAYSLVIGTGNAAIAAKLRTLATESWNAYRTAWNAECDGFRTRALPVLTDEEALTYAVVGEVFHVELSA</sequence>
<keyword evidence="2" id="KW-1185">Reference proteome</keyword>